<proteinExistence type="predicted"/>
<evidence type="ECO:0000313" key="1">
    <source>
        <dbReference type="EMBL" id="OWQ98239.1"/>
    </source>
</evidence>
<protein>
    <submittedName>
        <fullName evidence="1">Uncharacterized protein</fullName>
    </submittedName>
</protein>
<accession>A0A246K028</accession>
<gene>
    <name evidence="1" type="ORF">CDQ91_06900</name>
</gene>
<evidence type="ECO:0000313" key="2">
    <source>
        <dbReference type="Proteomes" id="UP000197097"/>
    </source>
</evidence>
<dbReference type="AlphaFoldDB" id="A0A246K028"/>
<reference evidence="1 2" key="1">
    <citation type="journal article" date="2002" name="Int. J. Syst. Evol. Microbiol.">
        <title>Sphingopyxis witflariensis sp. nov., isolated from activated sludge.</title>
        <authorList>
            <person name="Kampfer P."/>
            <person name="Witzenberger R."/>
            <person name="Denner E.B."/>
            <person name="Busse H.J."/>
            <person name="Neef A."/>
        </authorList>
    </citation>
    <scope>NUCLEOTIDE SEQUENCE [LARGE SCALE GENOMIC DNA]</scope>
    <source>
        <strain evidence="1 2">DSM 14551</strain>
    </source>
</reference>
<comment type="caution">
    <text evidence="1">The sequence shown here is derived from an EMBL/GenBank/DDBJ whole genome shotgun (WGS) entry which is preliminary data.</text>
</comment>
<keyword evidence="2" id="KW-1185">Reference proteome</keyword>
<dbReference type="RefSeq" id="WP_088472011.1">
    <property type="nucleotide sequence ID" value="NZ_NISJ01000003.1"/>
</dbReference>
<dbReference type="EMBL" id="NISJ01000003">
    <property type="protein sequence ID" value="OWQ98239.1"/>
    <property type="molecule type" value="Genomic_DNA"/>
</dbReference>
<organism evidence="1 2">
    <name type="scientific">Sphingopyxis witflariensis</name>
    <dbReference type="NCBI Taxonomy" id="173675"/>
    <lineage>
        <taxon>Bacteria</taxon>
        <taxon>Pseudomonadati</taxon>
        <taxon>Pseudomonadota</taxon>
        <taxon>Alphaproteobacteria</taxon>
        <taxon>Sphingomonadales</taxon>
        <taxon>Sphingomonadaceae</taxon>
        <taxon>Sphingopyxis</taxon>
    </lineage>
</organism>
<sequence>MKTMGQEFSQELNDWLQETLHHSLLQQPVSSSDNMVTARIAELEKFVELKTLSLLEQRWLLCALWLATNRDATRDAMQQATLLRQQYARLAGTPFETGARLHAILTFAPPPFAITLVPINPRSAPLQIRASASERGWWEEVLAAISTADKWARTRARIGPSPRL</sequence>
<dbReference type="Proteomes" id="UP000197097">
    <property type="component" value="Unassembled WGS sequence"/>
</dbReference>
<name>A0A246K028_9SPHN</name>